<reference evidence="3" key="2">
    <citation type="submission" date="2023-05" db="EMBL/GenBank/DDBJ databases">
        <authorList>
            <consortium name="Lawrence Berkeley National Laboratory"/>
            <person name="Steindorff A."/>
            <person name="Hensen N."/>
            <person name="Bonometti L."/>
            <person name="Westerberg I."/>
            <person name="Brannstrom I.O."/>
            <person name="Guillou S."/>
            <person name="Cros-Aarteil S."/>
            <person name="Calhoun S."/>
            <person name="Haridas S."/>
            <person name="Kuo A."/>
            <person name="Mondo S."/>
            <person name="Pangilinan J."/>
            <person name="Riley R."/>
            <person name="Labutti K."/>
            <person name="Andreopoulos B."/>
            <person name="Lipzen A."/>
            <person name="Chen C."/>
            <person name="Yanf M."/>
            <person name="Daum C."/>
            <person name="Ng V."/>
            <person name="Clum A."/>
            <person name="Ohm R."/>
            <person name="Martin F."/>
            <person name="Silar P."/>
            <person name="Natvig D."/>
            <person name="Lalanne C."/>
            <person name="Gautier V."/>
            <person name="Ament-Velasquez S.L."/>
            <person name="Kruys A."/>
            <person name="Hutchinson M.I."/>
            <person name="Powell A.J."/>
            <person name="Barry K."/>
            <person name="Miller A.N."/>
            <person name="Grigoriev I.V."/>
            <person name="Debuchy R."/>
            <person name="Gladieux P."/>
            <person name="Thoren M.H."/>
            <person name="Johannesson H."/>
        </authorList>
    </citation>
    <scope>NUCLEOTIDE SEQUENCE</scope>
    <source>
        <strain evidence="3">CBS 990.96</strain>
    </source>
</reference>
<evidence type="ECO:0000313" key="4">
    <source>
        <dbReference type="Proteomes" id="UP001301958"/>
    </source>
</evidence>
<feature type="domain" description="Jacalin-type lectin" evidence="2">
    <location>
        <begin position="23"/>
        <end position="167"/>
    </location>
</feature>
<evidence type="ECO:0000259" key="2">
    <source>
        <dbReference type="PROSITE" id="PS51752"/>
    </source>
</evidence>
<dbReference type="AlphaFoldDB" id="A0AAN7BID9"/>
<gene>
    <name evidence="3" type="ORF">QBC38DRAFT_516188</name>
</gene>
<dbReference type="EMBL" id="MU865414">
    <property type="protein sequence ID" value="KAK4223792.1"/>
    <property type="molecule type" value="Genomic_DNA"/>
</dbReference>
<evidence type="ECO:0000256" key="1">
    <source>
        <dbReference type="SAM" id="SignalP"/>
    </source>
</evidence>
<accession>A0AAN7BID9</accession>
<sequence length="398" mass="43024">MRFHPLLFIATTALAAPWSGDIIQPNTPVGGNTGTAFSLVAEEGIILKTLRFWRDEEDTGRPFIRGLEVTFTDEKKGAAGKPTKTPKEFTFEPDEVITQMSMWGNGIGTKTGRIYFKTSKGREYLAGRDEPEAHQTEFPMDVGSGILVGFSGQSGEDIDHVAPVFLKTLKKERRLEELKLEEFDLTKEGLKLESLDEGEFQFPADGGKEHKATFGDTVEKTVSLGFESSLAETFSLGITIGGGVPEIVSAEFSAGWEITDTKTEKQEFSKKEGLTWNLEVELKGPEDACKCTASVFMGTLDLAYTAVLVIDTVEGGKFRIPTSGRMKQVSASKVVTSCKLLSSGEPLQSVKSLPAGDAAVAADLVTDAAALAAAPEAEAAPAKRGLMRFPRRWLQIGA</sequence>
<dbReference type="Proteomes" id="UP001301958">
    <property type="component" value="Unassembled WGS sequence"/>
</dbReference>
<evidence type="ECO:0000313" key="3">
    <source>
        <dbReference type="EMBL" id="KAK4223792.1"/>
    </source>
</evidence>
<dbReference type="Pfam" id="PF01419">
    <property type="entry name" value="Jacalin"/>
    <property type="match status" value="1"/>
</dbReference>
<protein>
    <recommendedName>
        <fullName evidence="2">Jacalin-type lectin domain-containing protein</fullName>
    </recommendedName>
</protein>
<comment type="caution">
    <text evidence="3">The sequence shown here is derived from an EMBL/GenBank/DDBJ whole genome shotgun (WGS) entry which is preliminary data.</text>
</comment>
<reference evidence="3" key="1">
    <citation type="journal article" date="2023" name="Mol. Phylogenet. Evol.">
        <title>Genome-scale phylogeny and comparative genomics of the fungal order Sordariales.</title>
        <authorList>
            <person name="Hensen N."/>
            <person name="Bonometti L."/>
            <person name="Westerberg I."/>
            <person name="Brannstrom I.O."/>
            <person name="Guillou S."/>
            <person name="Cros-Aarteil S."/>
            <person name="Calhoun S."/>
            <person name="Haridas S."/>
            <person name="Kuo A."/>
            <person name="Mondo S."/>
            <person name="Pangilinan J."/>
            <person name="Riley R."/>
            <person name="LaButti K."/>
            <person name="Andreopoulos B."/>
            <person name="Lipzen A."/>
            <person name="Chen C."/>
            <person name="Yan M."/>
            <person name="Daum C."/>
            <person name="Ng V."/>
            <person name="Clum A."/>
            <person name="Steindorff A."/>
            <person name="Ohm R.A."/>
            <person name="Martin F."/>
            <person name="Silar P."/>
            <person name="Natvig D.O."/>
            <person name="Lalanne C."/>
            <person name="Gautier V."/>
            <person name="Ament-Velasquez S.L."/>
            <person name="Kruys A."/>
            <person name="Hutchinson M.I."/>
            <person name="Powell A.J."/>
            <person name="Barry K."/>
            <person name="Miller A.N."/>
            <person name="Grigoriev I.V."/>
            <person name="Debuchy R."/>
            <person name="Gladieux P."/>
            <person name="Hiltunen Thoren M."/>
            <person name="Johannesson H."/>
        </authorList>
    </citation>
    <scope>NUCLEOTIDE SEQUENCE</scope>
    <source>
        <strain evidence="3">CBS 990.96</strain>
    </source>
</reference>
<keyword evidence="1" id="KW-0732">Signal</keyword>
<proteinExistence type="predicted"/>
<dbReference type="Gene3D" id="2.100.10.30">
    <property type="entry name" value="Jacalin-like lectin domain"/>
    <property type="match status" value="1"/>
</dbReference>
<keyword evidence="4" id="KW-1185">Reference proteome</keyword>
<dbReference type="InterPro" id="IPR001229">
    <property type="entry name" value="Jacalin-like_lectin_dom"/>
</dbReference>
<feature type="signal peptide" evidence="1">
    <location>
        <begin position="1"/>
        <end position="15"/>
    </location>
</feature>
<organism evidence="3 4">
    <name type="scientific">Podospora fimiseda</name>
    <dbReference type="NCBI Taxonomy" id="252190"/>
    <lineage>
        <taxon>Eukaryota</taxon>
        <taxon>Fungi</taxon>
        <taxon>Dikarya</taxon>
        <taxon>Ascomycota</taxon>
        <taxon>Pezizomycotina</taxon>
        <taxon>Sordariomycetes</taxon>
        <taxon>Sordariomycetidae</taxon>
        <taxon>Sordariales</taxon>
        <taxon>Podosporaceae</taxon>
        <taxon>Podospora</taxon>
    </lineage>
</organism>
<dbReference type="Gene3D" id="2.170.15.10">
    <property type="entry name" value="Proaerolysin, chain A, domain 3"/>
    <property type="match status" value="1"/>
</dbReference>
<dbReference type="PROSITE" id="PS51752">
    <property type="entry name" value="JACALIN_LECTIN"/>
    <property type="match status" value="1"/>
</dbReference>
<dbReference type="SUPFAM" id="SSF51101">
    <property type="entry name" value="Mannose-binding lectins"/>
    <property type="match status" value="1"/>
</dbReference>
<dbReference type="InterPro" id="IPR036404">
    <property type="entry name" value="Jacalin-like_lectin_dom_sf"/>
</dbReference>
<dbReference type="SMART" id="SM00915">
    <property type="entry name" value="Jacalin"/>
    <property type="match status" value="1"/>
</dbReference>
<feature type="chain" id="PRO_5042858750" description="Jacalin-type lectin domain-containing protein" evidence="1">
    <location>
        <begin position="16"/>
        <end position="398"/>
    </location>
</feature>
<name>A0AAN7BID9_9PEZI</name>